<evidence type="ECO:0000256" key="2">
    <source>
        <dbReference type="ARBA" id="ARBA00012920"/>
    </source>
</evidence>
<dbReference type="InterPro" id="IPR006033">
    <property type="entry name" value="AsnA_fam"/>
</dbReference>
<dbReference type="CDD" id="cd08963">
    <property type="entry name" value="L-asparaginase_I"/>
    <property type="match status" value="1"/>
</dbReference>
<evidence type="ECO:0000256" key="5">
    <source>
        <dbReference type="PIRSR" id="PIRSR001220-2"/>
    </source>
</evidence>
<dbReference type="PROSITE" id="PS51732">
    <property type="entry name" value="ASN_GLN_ASE_3"/>
    <property type="match status" value="1"/>
</dbReference>
<dbReference type="SUPFAM" id="SSF53774">
    <property type="entry name" value="Glutaminase/Asparaginase"/>
    <property type="match status" value="1"/>
</dbReference>
<dbReference type="GO" id="GO:0006520">
    <property type="term" value="P:amino acid metabolic process"/>
    <property type="evidence" value="ECO:0007669"/>
    <property type="project" value="InterPro"/>
</dbReference>
<proteinExistence type="inferred from homology"/>
<dbReference type="PANTHER" id="PTHR11707:SF28">
    <property type="entry name" value="60 KDA LYSOPHOSPHOLIPASE"/>
    <property type="match status" value="1"/>
</dbReference>
<feature type="binding site" evidence="5">
    <location>
        <position position="63"/>
    </location>
    <ligand>
        <name>substrate</name>
    </ligand>
</feature>
<protein>
    <recommendedName>
        <fullName evidence="2">asparaginase</fullName>
        <ecNumber evidence="2">3.5.1.1</ecNumber>
    </recommendedName>
</protein>
<evidence type="ECO:0000259" key="9">
    <source>
        <dbReference type="Pfam" id="PF17763"/>
    </source>
</evidence>
<dbReference type="PROSITE" id="PS00144">
    <property type="entry name" value="ASN_GLN_ASE_1"/>
    <property type="match status" value="1"/>
</dbReference>
<sequence length="335" mass="37105">MKRDKGKVLLLFTGGTIAMKKGLDDSLDVTDMLIEEHPEFSNIIESVQDRAIVDIEFLFNIDSTNVDVECWQKIGKTIYEKYDDYDGFVVSHGTDTLAYSASAISFMLQGIGKPVVFTGAQLSLKNVYTDGTNNLINSILLAANYDIGEVCILFGTQIIRGTRGRKISAFDLQAFTSINSEPLGTIGLFFKLSKNVMWRKDILGINYRDQFDSNVVYVKAHPGLDSKMFKNMTADARGVVIAGYGAGNVPERLLPDIFEVVEKDVPVVVCTQCLVGKIELKMYKVGSSLEKMGIISAYDMTPEAATVKLMWCLGQTDNLDVIRSYFSRDLVGELS</sequence>
<evidence type="ECO:0000313" key="11">
    <source>
        <dbReference type="Proteomes" id="UP000234857"/>
    </source>
</evidence>
<dbReference type="PROSITE" id="PS00917">
    <property type="entry name" value="ASN_GLN_ASE_2"/>
    <property type="match status" value="1"/>
</dbReference>
<evidence type="ECO:0000256" key="6">
    <source>
        <dbReference type="PROSITE-ProRule" id="PRU10099"/>
    </source>
</evidence>
<feature type="binding site" evidence="5">
    <location>
        <begin position="94"/>
        <end position="95"/>
    </location>
    <ligand>
        <name>substrate</name>
    </ligand>
</feature>
<evidence type="ECO:0000259" key="8">
    <source>
        <dbReference type="Pfam" id="PF00710"/>
    </source>
</evidence>
<comment type="caution">
    <text evidence="10">The sequence shown here is derived from an EMBL/GenBank/DDBJ whole genome shotgun (WGS) entry which is preliminary data.</text>
</comment>
<keyword evidence="3" id="KW-0378">Hydrolase</keyword>
<dbReference type="GO" id="GO:0004067">
    <property type="term" value="F:asparaginase activity"/>
    <property type="evidence" value="ECO:0007669"/>
    <property type="project" value="UniProtKB-UniRule"/>
</dbReference>
<gene>
    <name evidence="10" type="ORF">C0601_05955</name>
</gene>
<dbReference type="AlphaFoldDB" id="A0A2N5ZH89"/>
<organism evidence="10 11">
    <name type="scientific">Muiribacterium halophilum</name>
    <dbReference type="NCBI Taxonomy" id="2053465"/>
    <lineage>
        <taxon>Bacteria</taxon>
        <taxon>Candidatus Muiribacteriota</taxon>
        <taxon>Candidatus Muiribacteriia</taxon>
        <taxon>Candidatus Muiribacteriales</taxon>
        <taxon>Candidatus Muiribacteriaceae</taxon>
        <taxon>Candidatus Muiribacterium</taxon>
    </lineage>
</organism>
<dbReference type="InterPro" id="IPR006034">
    <property type="entry name" value="Asparaginase/glutaminase-like"/>
</dbReference>
<accession>A0A2N5ZH89</accession>
<feature type="domain" description="Asparaginase/glutaminase C-terminal" evidence="9">
    <location>
        <begin position="214"/>
        <end position="326"/>
    </location>
</feature>
<dbReference type="EMBL" id="PKTG01000076">
    <property type="protein sequence ID" value="PLX17983.1"/>
    <property type="molecule type" value="Genomic_DNA"/>
</dbReference>
<dbReference type="InterPro" id="IPR027475">
    <property type="entry name" value="Asparaginase/glutaminase_AS2"/>
</dbReference>
<dbReference type="PRINTS" id="PR00139">
    <property type="entry name" value="ASNGLNASE"/>
</dbReference>
<dbReference type="SMART" id="SM00870">
    <property type="entry name" value="Asparaginase"/>
    <property type="match status" value="1"/>
</dbReference>
<dbReference type="Gene3D" id="3.40.50.40">
    <property type="match status" value="1"/>
</dbReference>
<dbReference type="InterPro" id="IPR020827">
    <property type="entry name" value="Asparaginase/glutaminase_AS1"/>
</dbReference>
<dbReference type="Pfam" id="PF00710">
    <property type="entry name" value="Asparaginase"/>
    <property type="match status" value="1"/>
</dbReference>
<evidence type="ECO:0000313" key="10">
    <source>
        <dbReference type="EMBL" id="PLX17983.1"/>
    </source>
</evidence>
<dbReference type="PANTHER" id="PTHR11707">
    <property type="entry name" value="L-ASPARAGINASE"/>
    <property type="match status" value="1"/>
</dbReference>
<dbReference type="InterPro" id="IPR027473">
    <property type="entry name" value="L-asparaginase_C"/>
</dbReference>
<evidence type="ECO:0000256" key="1">
    <source>
        <dbReference type="ARBA" id="ARBA00010518"/>
    </source>
</evidence>
<evidence type="ECO:0000256" key="3">
    <source>
        <dbReference type="ARBA" id="ARBA00022801"/>
    </source>
</evidence>
<feature type="active site" evidence="6">
    <location>
        <position position="16"/>
    </location>
</feature>
<feature type="domain" description="L-asparaginase N-terminal" evidence="8">
    <location>
        <begin position="7"/>
        <end position="186"/>
    </location>
</feature>
<evidence type="ECO:0000256" key="7">
    <source>
        <dbReference type="PROSITE-ProRule" id="PRU10100"/>
    </source>
</evidence>
<feature type="active site" description="O-isoaspartyl threonine intermediate" evidence="4">
    <location>
        <position position="16"/>
    </location>
</feature>
<dbReference type="InterPro" id="IPR036152">
    <property type="entry name" value="Asp/glu_Ase-like_sf"/>
</dbReference>
<name>A0A2N5ZH89_MUIH1</name>
<dbReference type="PIRSF" id="PIRSF500176">
    <property type="entry name" value="L_ASNase"/>
    <property type="match status" value="1"/>
</dbReference>
<dbReference type="SFLD" id="SFLDS00057">
    <property type="entry name" value="Glutaminase/Asparaginase"/>
    <property type="match status" value="1"/>
</dbReference>
<dbReference type="Gene3D" id="3.40.50.1170">
    <property type="entry name" value="L-asparaginase, N-terminal domain"/>
    <property type="match status" value="1"/>
</dbReference>
<dbReference type="InterPro" id="IPR037152">
    <property type="entry name" value="L-asparaginase_N_sf"/>
</dbReference>
<feature type="active site" evidence="7">
    <location>
        <position position="94"/>
    </location>
</feature>
<dbReference type="InterPro" id="IPR041725">
    <property type="entry name" value="L-asparaginase_I"/>
</dbReference>
<dbReference type="InterPro" id="IPR040919">
    <property type="entry name" value="Asparaginase_C"/>
</dbReference>
<reference evidence="10 11" key="1">
    <citation type="submission" date="2017-11" db="EMBL/GenBank/DDBJ databases">
        <title>Genome-resolved metagenomics identifies genetic mobility, metabolic interactions, and unexpected diversity in perchlorate-reducing communities.</title>
        <authorList>
            <person name="Barnum T.P."/>
            <person name="Figueroa I.A."/>
            <person name="Carlstrom C.I."/>
            <person name="Lucas L.N."/>
            <person name="Engelbrektson A.L."/>
            <person name="Coates J.D."/>
        </authorList>
    </citation>
    <scope>NUCLEOTIDE SEQUENCE [LARGE SCALE GENOMIC DNA]</scope>
    <source>
        <strain evidence="10">BM706</strain>
    </source>
</reference>
<dbReference type="NCBIfam" id="TIGR00519">
    <property type="entry name" value="asnASE_I"/>
    <property type="match status" value="1"/>
</dbReference>
<dbReference type="Pfam" id="PF17763">
    <property type="entry name" value="Asparaginase_C"/>
    <property type="match status" value="1"/>
</dbReference>
<dbReference type="EC" id="3.5.1.1" evidence="2"/>
<comment type="similarity">
    <text evidence="1">Belongs to the asparaginase 1 family.</text>
</comment>
<evidence type="ECO:0000256" key="4">
    <source>
        <dbReference type="PIRSR" id="PIRSR001220-1"/>
    </source>
</evidence>
<dbReference type="Proteomes" id="UP000234857">
    <property type="component" value="Unassembled WGS sequence"/>
</dbReference>
<dbReference type="InterPro" id="IPR027474">
    <property type="entry name" value="L-asparaginase_N"/>
</dbReference>
<dbReference type="PIRSF" id="PIRSF001220">
    <property type="entry name" value="L-ASNase_gatD"/>
    <property type="match status" value="1"/>
</dbReference>